<feature type="signal peptide" evidence="1">
    <location>
        <begin position="1"/>
        <end position="26"/>
    </location>
</feature>
<evidence type="ECO:0000256" key="1">
    <source>
        <dbReference type="SAM" id="SignalP"/>
    </source>
</evidence>
<feature type="chain" id="PRO_5038618088" evidence="1">
    <location>
        <begin position="27"/>
        <end position="295"/>
    </location>
</feature>
<name>A0A2T2XC81_9FIRM</name>
<dbReference type="EMBL" id="PXYW01000052">
    <property type="protein sequence ID" value="PSR32090.1"/>
    <property type="molecule type" value="Genomic_DNA"/>
</dbReference>
<dbReference type="InterPro" id="IPR009343">
    <property type="entry name" value="DUF1002"/>
</dbReference>
<reference evidence="2 3" key="1">
    <citation type="journal article" date="2014" name="BMC Genomics">
        <title>Comparison of environmental and isolate Sulfobacillus genomes reveals diverse carbon, sulfur, nitrogen, and hydrogen metabolisms.</title>
        <authorList>
            <person name="Justice N.B."/>
            <person name="Norman A."/>
            <person name="Brown C.T."/>
            <person name="Singh A."/>
            <person name="Thomas B.C."/>
            <person name="Banfield J.F."/>
        </authorList>
    </citation>
    <scope>NUCLEOTIDE SEQUENCE [LARGE SCALE GENOMIC DNA]</scope>
    <source>
        <strain evidence="2">AMDSBA4</strain>
    </source>
</reference>
<dbReference type="AlphaFoldDB" id="A0A2T2XC81"/>
<sequence length="295" mass="32886">MARRWWWFIVAWALIFMMALNSAAYAIGQNVVTLGDNLSPGQRQQMLNYFGVTASSVTVIIVNNREEHQLLDGIAPSYEIGTRSISSSYVVPESPGYGIRVATYNITWVTPAMYANALATAGVKNAKVVAAAPFGVSGTAALAGILIAYQKAKGVQLSPQRTRTAAREMVVTGNLGDAIHNKQKATEFILLVKQEVVRQDLKSPQQIRPVVIQMANRLNIRLTSTQINQITSLMVQLGTLSISYQSFSRQLSGIEQDLRANQPFWAQFFTWWNNLWHRIFGIIHVSWIDLKQIFA</sequence>
<protein>
    <submittedName>
        <fullName evidence="2">DUF1002 domain-containing protein</fullName>
    </submittedName>
</protein>
<evidence type="ECO:0000313" key="3">
    <source>
        <dbReference type="Proteomes" id="UP000242972"/>
    </source>
</evidence>
<gene>
    <name evidence="2" type="ORF">C7B46_15830</name>
</gene>
<evidence type="ECO:0000313" key="2">
    <source>
        <dbReference type="EMBL" id="PSR32090.1"/>
    </source>
</evidence>
<keyword evidence="1" id="KW-0732">Signal</keyword>
<organism evidence="2 3">
    <name type="scientific">Sulfobacillus benefaciens</name>
    <dbReference type="NCBI Taxonomy" id="453960"/>
    <lineage>
        <taxon>Bacteria</taxon>
        <taxon>Bacillati</taxon>
        <taxon>Bacillota</taxon>
        <taxon>Clostridia</taxon>
        <taxon>Eubacteriales</taxon>
        <taxon>Clostridiales Family XVII. Incertae Sedis</taxon>
        <taxon>Sulfobacillus</taxon>
    </lineage>
</organism>
<accession>A0A2T2XC81</accession>
<comment type="caution">
    <text evidence="2">The sequence shown here is derived from an EMBL/GenBank/DDBJ whole genome shotgun (WGS) entry which is preliminary data.</text>
</comment>
<dbReference type="Pfam" id="PF06207">
    <property type="entry name" value="DUF1002"/>
    <property type="match status" value="1"/>
</dbReference>
<dbReference type="Proteomes" id="UP000242972">
    <property type="component" value="Unassembled WGS sequence"/>
</dbReference>
<proteinExistence type="predicted"/>